<keyword evidence="7" id="KW-1071">Ligand-gated ion channel</keyword>
<evidence type="ECO:0000256" key="2">
    <source>
        <dbReference type="ARBA" id="ARBA00010486"/>
    </source>
</evidence>
<dbReference type="InterPro" id="IPR014710">
    <property type="entry name" value="RmlC-like_jellyroll"/>
</dbReference>
<evidence type="ECO:0000313" key="11">
    <source>
        <dbReference type="EMBL" id="KAG0474989.1"/>
    </source>
</evidence>
<dbReference type="SUPFAM" id="SSF81324">
    <property type="entry name" value="Voltage-gated potassium channels"/>
    <property type="match status" value="1"/>
</dbReference>
<evidence type="ECO:0000313" key="12">
    <source>
        <dbReference type="Proteomes" id="UP000639772"/>
    </source>
</evidence>
<keyword evidence="5" id="KW-0406">Ion transport</keyword>
<evidence type="ECO:0000256" key="8">
    <source>
        <dbReference type="ARBA" id="ARBA00023303"/>
    </source>
</evidence>
<evidence type="ECO:0000256" key="5">
    <source>
        <dbReference type="ARBA" id="ARBA00023065"/>
    </source>
</evidence>
<comment type="subcellular location">
    <subcellularLocation>
        <location evidence="1">Endomembrane system</location>
        <topology evidence="1">Multi-pass membrane protein</topology>
    </subcellularLocation>
</comment>
<keyword evidence="3 9" id="KW-0812">Transmembrane</keyword>
<dbReference type="AlphaFoldDB" id="A0A835QS00"/>
<organism evidence="11 12">
    <name type="scientific">Vanilla planifolia</name>
    <name type="common">Vanilla</name>
    <dbReference type="NCBI Taxonomy" id="51239"/>
    <lineage>
        <taxon>Eukaryota</taxon>
        <taxon>Viridiplantae</taxon>
        <taxon>Streptophyta</taxon>
        <taxon>Embryophyta</taxon>
        <taxon>Tracheophyta</taxon>
        <taxon>Spermatophyta</taxon>
        <taxon>Magnoliopsida</taxon>
        <taxon>Liliopsida</taxon>
        <taxon>Asparagales</taxon>
        <taxon>Orchidaceae</taxon>
        <taxon>Vanilloideae</taxon>
        <taxon>Vanilleae</taxon>
        <taxon>Vanilla</taxon>
    </lineage>
</organism>
<comment type="similarity">
    <text evidence="2">Belongs to the cyclic nucleotide-gated cation channel (TC 1.A.1.5) family.</text>
</comment>
<dbReference type="CDD" id="cd00038">
    <property type="entry name" value="CAP_ED"/>
    <property type="match status" value="1"/>
</dbReference>
<feature type="transmembrane region" description="Helical" evidence="9">
    <location>
        <begin position="83"/>
        <end position="101"/>
    </location>
</feature>
<evidence type="ECO:0000256" key="9">
    <source>
        <dbReference type="SAM" id="Phobius"/>
    </source>
</evidence>
<comment type="caution">
    <text evidence="11">The sequence shown here is derived from an EMBL/GenBank/DDBJ whole genome shotgun (WGS) entry which is preliminary data.</text>
</comment>
<evidence type="ECO:0000256" key="7">
    <source>
        <dbReference type="ARBA" id="ARBA00023286"/>
    </source>
</evidence>
<gene>
    <name evidence="11" type="ORF">HPP92_014675</name>
</gene>
<evidence type="ECO:0000259" key="10">
    <source>
        <dbReference type="PROSITE" id="PS50042"/>
    </source>
</evidence>
<proteinExistence type="inferred from homology"/>
<dbReference type="InterPro" id="IPR018490">
    <property type="entry name" value="cNMP-bd_dom_sf"/>
</dbReference>
<feature type="transmembrane region" description="Helical" evidence="9">
    <location>
        <begin position="172"/>
        <end position="193"/>
    </location>
</feature>
<accession>A0A835QS00</accession>
<keyword evidence="7" id="KW-0813">Transport</keyword>
<feature type="domain" description="Cyclic nucleotide-binding" evidence="10">
    <location>
        <begin position="400"/>
        <end position="471"/>
    </location>
</feature>
<dbReference type="Gene3D" id="1.10.287.70">
    <property type="match status" value="1"/>
</dbReference>
<dbReference type="SMART" id="SM00100">
    <property type="entry name" value="cNMP"/>
    <property type="match status" value="1"/>
</dbReference>
<dbReference type="PRINTS" id="PR01463">
    <property type="entry name" value="EAGCHANLFMLY"/>
</dbReference>
<dbReference type="PANTHER" id="PTHR45651">
    <property type="entry name" value="CYCLIC NUCLEOTIDE-GATED ION CHANNEL 15-RELATED-RELATED"/>
    <property type="match status" value="1"/>
</dbReference>
<keyword evidence="4 9" id="KW-1133">Transmembrane helix</keyword>
<dbReference type="GO" id="GO:0016020">
    <property type="term" value="C:membrane"/>
    <property type="evidence" value="ECO:0007669"/>
    <property type="project" value="InterPro"/>
</dbReference>
<evidence type="ECO:0000256" key="4">
    <source>
        <dbReference type="ARBA" id="ARBA00022989"/>
    </source>
</evidence>
<dbReference type="PANTHER" id="PTHR45651:SF12">
    <property type="entry name" value="CYCLIC NUCLEOTIDE-GATED ION CHANNEL 15-RELATED"/>
    <property type="match status" value="1"/>
</dbReference>
<feature type="transmembrane region" description="Helical" evidence="9">
    <location>
        <begin position="292"/>
        <end position="314"/>
    </location>
</feature>
<dbReference type="PROSITE" id="PS50042">
    <property type="entry name" value="CNMP_BINDING_3"/>
    <property type="match status" value="1"/>
</dbReference>
<dbReference type="InterPro" id="IPR000595">
    <property type="entry name" value="cNMP-bd_dom"/>
</dbReference>
<dbReference type="InterPro" id="IPR003938">
    <property type="entry name" value="K_chnl_volt-dep_EAG/ELK/ERG"/>
</dbReference>
<dbReference type="Proteomes" id="UP000639772">
    <property type="component" value="Chromosome 7"/>
</dbReference>
<evidence type="ECO:0000256" key="1">
    <source>
        <dbReference type="ARBA" id="ARBA00004127"/>
    </source>
</evidence>
<evidence type="ECO:0000256" key="3">
    <source>
        <dbReference type="ARBA" id="ARBA00022692"/>
    </source>
</evidence>
<dbReference type="FunFam" id="2.60.120.10:FF:000024">
    <property type="entry name" value="Cyclic nucleotide-gated ion channel 1"/>
    <property type="match status" value="1"/>
</dbReference>
<dbReference type="EMBL" id="JADCNM010000007">
    <property type="protein sequence ID" value="KAG0474989.1"/>
    <property type="molecule type" value="Genomic_DNA"/>
</dbReference>
<reference evidence="11 12" key="1">
    <citation type="journal article" date="2020" name="Nat. Food">
        <title>A phased Vanilla planifolia genome enables genetic improvement of flavour and production.</title>
        <authorList>
            <person name="Hasing T."/>
            <person name="Tang H."/>
            <person name="Brym M."/>
            <person name="Khazi F."/>
            <person name="Huang T."/>
            <person name="Chambers A.H."/>
        </authorList>
    </citation>
    <scope>NUCLEOTIDE SEQUENCE [LARGE SCALE GENOMIC DNA]</scope>
    <source>
        <tissue evidence="11">Leaf</tissue>
    </source>
</reference>
<keyword evidence="6 9" id="KW-0472">Membrane</keyword>
<name>A0A835QS00_VANPL</name>
<keyword evidence="8" id="KW-0407">Ion channel</keyword>
<protein>
    <recommendedName>
        <fullName evidence="10">Cyclic nucleotide-binding domain-containing protein</fullName>
    </recommendedName>
</protein>
<dbReference type="Gene3D" id="1.10.287.630">
    <property type="entry name" value="Helix hairpin bin"/>
    <property type="match status" value="1"/>
</dbReference>
<dbReference type="OrthoDB" id="421226at2759"/>
<dbReference type="GO" id="GO:0005249">
    <property type="term" value="F:voltage-gated potassium channel activity"/>
    <property type="evidence" value="ECO:0007669"/>
    <property type="project" value="InterPro"/>
</dbReference>
<dbReference type="SUPFAM" id="SSF51206">
    <property type="entry name" value="cAMP-binding domain-like"/>
    <property type="match status" value="1"/>
</dbReference>
<dbReference type="Gene3D" id="2.60.120.10">
    <property type="entry name" value="Jelly Rolls"/>
    <property type="match status" value="1"/>
</dbReference>
<dbReference type="GO" id="GO:0012505">
    <property type="term" value="C:endomembrane system"/>
    <property type="evidence" value="ECO:0007669"/>
    <property type="project" value="UniProtKB-SubCell"/>
</dbReference>
<evidence type="ECO:0000256" key="6">
    <source>
        <dbReference type="ARBA" id="ARBA00023136"/>
    </source>
</evidence>
<sequence>MGYSTSRSVRYNDSLELREFSVCQGNSTKLIHGDQRFRIFHRKPCEILKKKVLSRVFSEDYDSLQCVKVFHPHGSFIHLWNRVLLGACLVSLFVDPLFFYLPSTWEVACITTSKHLKVVLTIIRSLADVLYAIQLFVHFRTAYVAPSSRVFGRGELVIDPSKIASRYLSKAFWLEFIAALPFPQVLGASWYLLAFSRQVACWREICNLQSPVCKLQYIRCQYIDSLRKSWFQSSNITNLCNPSNNFYQFGIYAEAVNNNISSLPFLQKYFYCLWWGLKNLSSLGQNLEPGTFVGEICFAILVAVLGLVLFGLLIGNVQSYLQATTARLEEWRIKRNDTERWMQHRQLPPELQTCIRRYDDYKWAATQGVDEQALLSAFPLGLRRDIKRHLCLDLVRRVPLFDQMDEKMLEAICERLRPVLYTRGTYLIRELDPVEEMSFIIRGHLDSCTTGGGRTGFLNTCRLDPGDFCGEELSWALESRSSAANLPSSTRTVRAVTEVEAFALGIHDLHFVAAQFRMLHSKRLRQKFRFHSHQWRTWAACFIQAAWRRHHQNRMVAVLPVVGSSGARMLQKKMEKQELSSEED</sequence>